<dbReference type="PROSITE" id="PS51128">
    <property type="entry name" value="ZF_DKSA_2"/>
    <property type="match status" value="1"/>
</dbReference>
<name>A0ABR6NJH9_9SPHN</name>
<evidence type="ECO:0000256" key="4">
    <source>
        <dbReference type="PROSITE-ProRule" id="PRU00510"/>
    </source>
</evidence>
<gene>
    <name evidence="6" type="ORF">HNP60_003390</name>
</gene>
<reference evidence="6 7" key="1">
    <citation type="submission" date="2020-08" db="EMBL/GenBank/DDBJ databases">
        <title>Exploring microbial biodiversity for novel pathways involved in the catabolism of aromatic compounds derived from lignin.</title>
        <authorList>
            <person name="Elkins J."/>
        </authorList>
    </citation>
    <scope>NUCLEOTIDE SEQUENCE [LARGE SCALE GENOMIC DNA]</scope>
    <source>
        <strain evidence="6 7">B1D3A</strain>
    </source>
</reference>
<protein>
    <submittedName>
        <fullName evidence="6">Phage/conjugal plasmid C-4 type zinc finger TraR family protein</fullName>
    </submittedName>
</protein>
<evidence type="ECO:0000313" key="6">
    <source>
        <dbReference type="EMBL" id="MBB5987416.1"/>
    </source>
</evidence>
<comment type="caution">
    <text evidence="6">The sequence shown here is derived from an EMBL/GenBank/DDBJ whole genome shotgun (WGS) entry which is preliminary data.</text>
</comment>
<proteinExistence type="predicted"/>
<dbReference type="RefSeq" id="WP_184155933.1">
    <property type="nucleotide sequence ID" value="NZ_JACHKA010000001.1"/>
</dbReference>
<organism evidence="6 7">
    <name type="scientific">Sphingobium lignivorans</name>
    <dbReference type="NCBI Taxonomy" id="2735886"/>
    <lineage>
        <taxon>Bacteria</taxon>
        <taxon>Pseudomonadati</taxon>
        <taxon>Pseudomonadota</taxon>
        <taxon>Alphaproteobacteria</taxon>
        <taxon>Sphingomonadales</taxon>
        <taxon>Sphingomonadaceae</taxon>
        <taxon>Sphingobium</taxon>
    </lineage>
</organism>
<feature type="zinc finger region" description="dksA C4-type" evidence="4">
    <location>
        <begin position="38"/>
        <end position="62"/>
    </location>
</feature>
<evidence type="ECO:0000256" key="2">
    <source>
        <dbReference type="ARBA" id="ARBA00022771"/>
    </source>
</evidence>
<dbReference type="InterPro" id="IPR000962">
    <property type="entry name" value="Znf_DskA_TraR"/>
</dbReference>
<evidence type="ECO:0000256" key="1">
    <source>
        <dbReference type="ARBA" id="ARBA00022723"/>
    </source>
</evidence>
<feature type="domain" description="Zinc finger DksA/TraR C4-type" evidence="5">
    <location>
        <begin position="36"/>
        <end position="68"/>
    </location>
</feature>
<evidence type="ECO:0000256" key="3">
    <source>
        <dbReference type="ARBA" id="ARBA00022833"/>
    </source>
</evidence>
<dbReference type="Gene3D" id="1.20.120.910">
    <property type="entry name" value="DksA, coiled-coil domain"/>
    <property type="match status" value="1"/>
</dbReference>
<dbReference type="EMBL" id="JACHKA010000001">
    <property type="protein sequence ID" value="MBB5987416.1"/>
    <property type="molecule type" value="Genomic_DNA"/>
</dbReference>
<keyword evidence="7" id="KW-1185">Reference proteome</keyword>
<dbReference type="SUPFAM" id="SSF57716">
    <property type="entry name" value="Glucocorticoid receptor-like (DNA-binding domain)"/>
    <property type="match status" value="1"/>
</dbReference>
<accession>A0ABR6NJH9</accession>
<keyword evidence="3" id="KW-0862">Zinc</keyword>
<keyword evidence="2" id="KW-0863">Zinc-finger</keyword>
<dbReference type="Proteomes" id="UP001138540">
    <property type="component" value="Unassembled WGS sequence"/>
</dbReference>
<keyword evidence="1" id="KW-0479">Metal-binding</keyword>
<dbReference type="Pfam" id="PF01258">
    <property type="entry name" value="zf-dskA_traR"/>
    <property type="match status" value="1"/>
</dbReference>
<evidence type="ECO:0000259" key="5">
    <source>
        <dbReference type="Pfam" id="PF01258"/>
    </source>
</evidence>
<evidence type="ECO:0000313" key="7">
    <source>
        <dbReference type="Proteomes" id="UP001138540"/>
    </source>
</evidence>
<sequence>MRAGERAIEHAEAMVALERDVAISRIRRAIGEPGSRHCATCGEAIEPERRAAMPSARRCTDCQEGHERAGKRGW</sequence>